<evidence type="ECO:0000313" key="2">
    <source>
        <dbReference type="EMBL" id="ESK57125.1"/>
    </source>
</evidence>
<dbReference type="RefSeq" id="WP_018677618.1">
    <property type="nucleotide sequence ID" value="NZ_AYEV01000004.1"/>
</dbReference>
<proteinExistence type="predicted"/>
<organism evidence="2 3">
    <name type="scientific">Acinetobacter tjernbergiae DSM 14971 = CIP 107465</name>
    <dbReference type="NCBI Taxonomy" id="1120928"/>
    <lineage>
        <taxon>Bacteria</taxon>
        <taxon>Pseudomonadati</taxon>
        <taxon>Pseudomonadota</taxon>
        <taxon>Gammaproteobacteria</taxon>
        <taxon>Moraxellales</taxon>
        <taxon>Moraxellaceae</taxon>
        <taxon>Acinetobacter</taxon>
    </lineage>
</organism>
<dbReference type="Proteomes" id="UP000017404">
    <property type="component" value="Unassembled WGS sequence"/>
</dbReference>
<reference evidence="2 3" key="1">
    <citation type="submission" date="2013-10" db="EMBL/GenBank/DDBJ databases">
        <title>The Genome Sequence of Acinetobacter tjernbergiae CIP107465.</title>
        <authorList>
            <consortium name="The Broad Institute Genomics Platform"/>
            <consortium name="The Broad Institute Genome Sequencing Center for Infectious Disease"/>
            <person name="Cerqueira G."/>
            <person name="Feldgarden M."/>
            <person name="Courvalin P."/>
            <person name="Grillot-Courvalin C."/>
            <person name="Clermont D."/>
            <person name="Rocha E."/>
            <person name="Yoon E.-J."/>
            <person name="Nemec A."/>
            <person name="Young S.K."/>
            <person name="Zeng Q."/>
            <person name="Gargeya S."/>
            <person name="Fitzgerald M."/>
            <person name="Abouelleil A."/>
            <person name="Alvarado L."/>
            <person name="Berlin A.M."/>
            <person name="Chapman S.B."/>
            <person name="Gainer-Dewar J."/>
            <person name="Goldberg J."/>
            <person name="Gnerre S."/>
            <person name="Griggs A."/>
            <person name="Gujja S."/>
            <person name="Hansen M."/>
            <person name="Howarth C."/>
            <person name="Imamovic A."/>
            <person name="Ireland A."/>
            <person name="Larimer J."/>
            <person name="McCowan C."/>
            <person name="Murphy C."/>
            <person name="Pearson M."/>
            <person name="Poon T.W."/>
            <person name="Priest M."/>
            <person name="Roberts A."/>
            <person name="Saif S."/>
            <person name="Shea T."/>
            <person name="Sykes S."/>
            <person name="Wortman J."/>
            <person name="Nusbaum C."/>
            <person name="Birren B."/>
        </authorList>
    </citation>
    <scope>NUCLEOTIDE SEQUENCE [LARGE SCALE GENOMIC DNA]</scope>
    <source>
        <strain evidence="2 3">CIP 107465</strain>
    </source>
</reference>
<name>V2V898_9GAMM</name>
<evidence type="ECO:0000313" key="3">
    <source>
        <dbReference type="Proteomes" id="UP000017404"/>
    </source>
</evidence>
<dbReference type="PATRIC" id="fig|1120928.5.peg.613"/>
<dbReference type="EMBL" id="AYEV01000004">
    <property type="protein sequence ID" value="ESK57125.1"/>
    <property type="molecule type" value="Genomic_DNA"/>
</dbReference>
<protein>
    <submittedName>
        <fullName evidence="2">Uncharacterized protein</fullName>
    </submittedName>
</protein>
<evidence type="ECO:0000256" key="1">
    <source>
        <dbReference type="SAM" id="SignalP"/>
    </source>
</evidence>
<dbReference type="OrthoDB" id="6686432at2"/>
<feature type="chain" id="PRO_5004712640" evidence="1">
    <location>
        <begin position="20"/>
        <end position="177"/>
    </location>
</feature>
<accession>V2V898</accession>
<dbReference type="eggNOG" id="ENOG50302WH">
    <property type="taxonomic scope" value="Bacteria"/>
</dbReference>
<gene>
    <name evidence="2" type="ORF">F990_00599</name>
</gene>
<sequence length="177" mass="19521">MKKFIIAALVTVCTTSVFADFPKIIFEGKTIEPTDTRTSLIKKFGKPASGDNTYSHWDKPNFSMSASYDQYGVKEFGIAQLKSVPSNVQLKVNGQTITLGKDTINSAVKKFKYGCFDILDTKFNSNYSFSIAAGEEGEMNVVMDAEYTGTKSTSANKPIFGFKFNSNEPDKSEGCNY</sequence>
<comment type="caution">
    <text evidence="2">The sequence shown here is derived from an EMBL/GenBank/DDBJ whole genome shotgun (WGS) entry which is preliminary data.</text>
</comment>
<keyword evidence="1" id="KW-0732">Signal</keyword>
<dbReference type="STRING" id="202955.GCA_000759995_02440"/>
<dbReference type="AlphaFoldDB" id="V2V898"/>
<feature type="signal peptide" evidence="1">
    <location>
        <begin position="1"/>
        <end position="19"/>
    </location>
</feature>
<keyword evidence="3" id="KW-1185">Reference proteome</keyword>